<dbReference type="Proteomes" id="UP001385951">
    <property type="component" value="Unassembled WGS sequence"/>
</dbReference>
<evidence type="ECO:0000313" key="3">
    <source>
        <dbReference type="EMBL" id="KAK7691436.1"/>
    </source>
</evidence>
<accession>A0AAW0GFA2</accession>
<feature type="transmembrane region" description="Helical" evidence="2">
    <location>
        <begin position="6"/>
        <end position="28"/>
    </location>
</feature>
<sequence>MYSPLDIAGLILGILGLSGSIMLVRYLLPKHRIASAERVYATAYLMYQSSVSEGLLLPEDKVKLRENLRRVRGRLNDLKNDAICLSGTWRQAVLALLEIYRSLNAVDRILQSICVRIASTSRQGRERLAKDGIPYEPCMFPLAATISDYLEVFRGGNNDTSNIHRLFSSQDDIPRCSTPETSEYPPPCPEHNERRPSTSSRIPEHRDSVLSTTTTVVEEDDAHDMPLDTAKGLTPCDPSPEKDQASLSSFNPSPRSSFSKEVDPGLALSNLCIDLQSRAELLQSALTLSQTSESPSALGPDHAADLEICRDDLLILVGRLSRISNVWTRRQTGPVLPI</sequence>
<feature type="compositionally biased region" description="Basic and acidic residues" evidence="1">
    <location>
        <begin position="190"/>
        <end position="208"/>
    </location>
</feature>
<keyword evidence="2" id="KW-0472">Membrane</keyword>
<feature type="region of interest" description="Disordered" evidence="1">
    <location>
        <begin position="170"/>
        <end position="261"/>
    </location>
</feature>
<dbReference type="EMBL" id="JASBNA010000005">
    <property type="protein sequence ID" value="KAK7691436.1"/>
    <property type="molecule type" value="Genomic_DNA"/>
</dbReference>
<dbReference type="AlphaFoldDB" id="A0AAW0GFA2"/>
<proteinExistence type="predicted"/>
<evidence type="ECO:0000313" key="4">
    <source>
        <dbReference type="Proteomes" id="UP001385951"/>
    </source>
</evidence>
<gene>
    <name evidence="3" type="ORF">QCA50_004835</name>
</gene>
<reference evidence="3 4" key="1">
    <citation type="submission" date="2022-09" db="EMBL/GenBank/DDBJ databases">
        <authorList>
            <person name="Palmer J.M."/>
        </authorList>
    </citation>
    <scope>NUCLEOTIDE SEQUENCE [LARGE SCALE GENOMIC DNA]</scope>
    <source>
        <strain evidence="3 4">DSM 7382</strain>
    </source>
</reference>
<name>A0AAW0GFA2_9APHY</name>
<organism evidence="3 4">
    <name type="scientific">Cerrena zonata</name>
    <dbReference type="NCBI Taxonomy" id="2478898"/>
    <lineage>
        <taxon>Eukaryota</taxon>
        <taxon>Fungi</taxon>
        <taxon>Dikarya</taxon>
        <taxon>Basidiomycota</taxon>
        <taxon>Agaricomycotina</taxon>
        <taxon>Agaricomycetes</taxon>
        <taxon>Polyporales</taxon>
        <taxon>Cerrenaceae</taxon>
        <taxon>Cerrena</taxon>
    </lineage>
</organism>
<keyword evidence="4" id="KW-1185">Reference proteome</keyword>
<evidence type="ECO:0000256" key="1">
    <source>
        <dbReference type="SAM" id="MobiDB-lite"/>
    </source>
</evidence>
<comment type="caution">
    <text evidence="3">The sequence shown here is derived from an EMBL/GenBank/DDBJ whole genome shotgun (WGS) entry which is preliminary data.</text>
</comment>
<keyword evidence="2" id="KW-1133">Transmembrane helix</keyword>
<evidence type="ECO:0000256" key="2">
    <source>
        <dbReference type="SAM" id="Phobius"/>
    </source>
</evidence>
<feature type="compositionally biased region" description="Low complexity" evidence="1">
    <location>
        <begin position="246"/>
        <end position="257"/>
    </location>
</feature>
<keyword evidence="2" id="KW-0812">Transmembrane</keyword>
<protein>
    <submittedName>
        <fullName evidence="3">Uncharacterized protein</fullName>
    </submittedName>
</protein>